<evidence type="ECO:0000313" key="7">
    <source>
        <dbReference type="EMBL" id="MDD9206531.1"/>
    </source>
</evidence>
<feature type="non-terminal residue" evidence="7">
    <location>
        <position position="125"/>
    </location>
</feature>
<dbReference type="Proteomes" id="UP001165561">
    <property type="component" value="Unassembled WGS sequence"/>
</dbReference>
<reference evidence="7" key="1">
    <citation type="submission" date="2023-02" db="EMBL/GenBank/DDBJ databases">
        <title>Georgenia sp.10Sc9-8, isolated from a soil sample collected from the Taklamakan desert.</title>
        <authorList>
            <person name="Liu S."/>
        </authorList>
    </citation>
    <scope>NUCLEOTIDE SEQUENCE</scope>
    <source>
        <strain evidence="7">10Sc9-8</strain>
    </source>
</reference>
<comment type="caution">
    <text evidence="7">The sequence shown here is derived from an EMBL/GenBank/DDBJ whole genome shotgun (WGS) entry which is preliminary data.</text>
</comment>
<dbReference type="EMBL" id="JARACI010000912">
    <property type="protein sequence ID" value="MDD9206531.1"/>
    <property type="molecule type" value="Genomic_DNA"/>
</dbReference>
<dbReference type="Gene3D" id="1.10.3720.10">
    <property type="entry name" value="MetI-like"/>
    <property type="match status" value="1"/>
</dbReference>
<evidence type="ECO:0000256" key="6">
    <source>
        <dbReference type="SAM" id="Phobius"/>
    </source>
</evidence>
<organism evidence="7 8">
    <name type="scientific">Georgenia halotolerans</name>
    <dbReference type="NCBI Taxonomy" id="3028317"/>
    <lineage>
        <taxon>Bacteria</taxon>
        <taxon>Bacillati</taxon>
        <taxon>Actinomycetota</taxon>
        <taxon>Actinomycetes</taxon>
        <taxon>Micrococcales</taxon>
        <taxon>Bogoriellaceae</taxon>
        <taxon>Georgenia</taxon>
    </lineage>
</organism>
<dbReference type="InterPro" id="IPR035906">
    <property type="entry name" value="MetI-like_sf"/>
</dbReference>
<evidence type="ECO:0000256" key="5">
    <source>
        <dbReference type="SAM" id="MobiDB-lite"/>
    </source>
</evidence>
<keyword evidence="8" id="KW-1185">Reference proteome</keyword>
<evidence type="ECO:0000256" key="4">
    <source>
        <dbReference type="ARBA" id="ARBA00023136"/>
    </source>
</evidence>
<feature type="transmembrane region" description="Helical" evidence="6">
    <location>
        <begin position="49"/>
        <end position="70"/>
    </location>
</feature>
<comment type="subcellular location">
    <subcellularLocation>
        <location evidence="1">Membrane</location>
        <topology evidence="1">Multi-pass membrane protein</topology>
    </subcellularLocation>
</comment>
<feature type="region of interest" description="Disordered" evidence="5">
    <location>
        <begin position="1"/>
        <end position="35"/>
    </location>
</feature>
<name>A0ABT5U096_9MICO</name>
<accession>A0ABT5U096</accession>
<keyword evidence="4 6" id="KW-0472">Membrane</keyword>
<keyword evidence="3 6" id="KW-1133">Transmembrane helix</keyword>
<evidence type="ECO:0000313" key="8">
    <source>
        <dbReference type="Proteomes" id="UP001165561"/>
    </source>
</evidence>
<evidence type="ECO:0000256" key="2">
    <source>
        <dbReference type="ARBA" id="ARBA00022692"/>
    </source>
</evidence>
<evidence type="ECO:0000256" key="3">
    <source>
        <dbReference type="ARBA" id="ARBA00022989"/>
    </source>
</evidence>
<protein>
    <submittedName>
        <fullName evidence="7">Carbohydrate ABC transporter permease</fullName>
    </submittedName>
</protein>
<evidence type="ECO:0000256" key="1">
    <source>
        <dbReference type="ARBA" id="ARBA00004141"/>
    </source>
</evidence>
<proteinExistence type="predicted"/>
<dbReference type="SUPFAM" id="SSF161098">
    <property type="entry name" value="MetI-like"/>
    <property type="match status" value="1"/>
</dbReference>
<gene>
    <name evidence="7" type="ORF">PU560_08635</name>
</gene>
<sequence length="125" mass="13283">MTTNPAPPQSFAKARPGEVDGGAPPGRQRKLSRAERRAIEAKGRLSSPWASGIAILIAVLWTVPTFGLLVTSFRPSGDIRASGWWTALGDPEFTLQNYADALSTGGGNLVAYFLNTIVITLPGVF</sequence>
<keyword evidence="2 6" id="KW-0812">Transmembrane</keyword>